<organism evidence="2 3">
    <name type="scientific">Romanomermis culicivorax</name>
    <name type="common">Nematode worm</name>
    <dbReference type="NCBI Taxonomy" id="13658"/>
    <lineage>
        <taxon>Eukaryota</taxon>
        <taxon>Metazoa</taxon>
        <taxon>Ecdysozoa</taxon>
        <taxon>Nematoda</taxon>
        <taxon>Enoplea</taxon>
        <taxon>Dorylaimia</taxon>
        <taxon>Mermithida</taxon>
        <taxon>Mermithoidea</taxon>
        <taxon>Mermithidae</taxon>
        <taxon>Romanomermis</taxon>
    </lineage>
</organism>
<accession>A0A915KPP7</accession>
<sequence length="49" mass="5433">MLQRYPHEEMGYATAYANVTLKRVEDWVESGGSGRKGPSKSESVDDGGW</sequence>
<keyword evidence="2" id="KW-1185">Reference proteome</keyword>
<reference evidence="3" key="1">
    <citation type="submission" date="2022-11" db="UniProtKB">
        <authorList>
            <consortium name="WormBaseParasite"/>
        </authorList>
    </citation>
    <scope>IDENTIFICATION</scope>
</reference>
<dbReference type="Proteomes" id="UP000887565">
    <property type="component" value="Unplaced"/>
</dbReference>
<proteinExistence type="predicted"/>
<dbReference type="WBParaSite" id="nRc.2.0.1.t40862-RA">
    <property type="protein sequence ID" value="nRc.2.0.1.t40862-RA"/>
    <property type="gene ID" value="nRc.2.0.1.g40862"/>
</dbReference>
<feature type="region of interest" description="Disordered" evidence="1">
    <location>
        <begin position="28"/>
        <end position="49"/>
    </location>
</feature>
<evidence type="ECO:0000313" key="2">
    <source>
        <dbReference type="Proteomes" id="UP000887565"/>
    </source>
</evidence>
<evidence type="ECO:0000313" key="3">
    <source>
        <dbReference type="WBParaSite" id="nRc.2.0.1.t40862-RA"/>
    </source>
</evidence>
<protein>
    <submittedName>
        <fullName evidence="3">Uncharacterized protein</fullName>
    </submittedName>
</protein>
<name>A0A915KPP7_ROMCU</name>
<evidence type="ECO:0000256" key="1">
    <source>
        <dbReference type="SAM" id="MobiDB-lite"/>
    </source>
</evidence>
<dbReference type="AlphaFoldDB" id="A0A915KPP7"/>